<protein>
    <submittedName>
        <fullName evidence="2">PEP-CTERM sorting domain-containing protein</fullName>
    </submittedName>
</protein>
<evidence type="ECO:0000313" key="2">
    <source>
        <dbReference type="EMBL" id="ENO14965.1"/>
    </source>
</evidence>
<keyword evidence="3" id="KW-1185">Reference proteome</keyword>
<reference evidence="2 3" key="1">
    <citation type="journal article" date="2013" name="Genome Announc.">
        <title>Genome Sequence of the Polycyclic Aromatic Hydrocarbon-Degrading Bacterium Strain Marinobacter nanhaiticus D15-8WT.</title>
        <authorList>
            <person name="Cui Z."/>
            <person name="Gao W."/>
            <person name="Li Q."/>
            <person name="Xu G."/>
            <person name="Zheng L."/>
        </authorList>
    </citation>
    <scope>NUCLEOTIDE SEQUENCE [LARGE SCALE GENOMIC DNA]</scope>
    <source>
        <strain evidence="2 3">D15-8W</strain>
    </source>
</reference>
<dbReference type="Proteomes" id="UP000013165">
    <property type="component" value="Unassembled WGS sequence"/>
</dbReference>
<accession>N6VXH5</accession>
<dbReference type="RefSeq" id="WP_004579262.1">
    <property type="nucleotide sequence ID" value="NZ_AP028878.1"/>
</dbReference>
<dbReference type="HOGENOM" id="CLU_1213663_0_0_6"/>
<dbReference type="Pfam" id="PF07589">
    <property type="entry name" value="PEP-CTERM"/>
    <property type="match status" value="1"/>
</dbReference>
<dbReference type="AlphaFoldDB" id="N6VXH5"/>
<evidence type="ECO:0000259" key="1">
    <source>
        <dbReference type="Pfam" id="PF07589"/>
    </source>
</evidence>
<organism evidence="2 3">
    <name type="scientific">Marinobacter nanhaiticus D15-8W</name>
    <dbReference type="NCBI Taxonomy" id="626887"/>
    <lineage>
        <taxon>Bacteria</taxon>
        <taxon>Pseudomonadati</taxon>
        <taxon>Pseudomonadota</taxon>
        <taxon>Gammaproteobacteria</taxon>
        <taxon>Pseudomonadales</taxon>
        <taxon>Marinobacteraceae</taxon>
        <taxon>Marinobacter</taxon>
    </lineage>
</organism>
<comment type="caution">
    <text evidence="2">The sequence shown here is derived from an EMBL/GenBank/DDBJ whole genome shotgun (WGS) entry which is preliminary data.</text>
</comment>
<feature type="domain" description="Ice-binding protein C-terminal" evidence="1">
    <location>
        <begin position="197"/>
        <end position="220"/>
    </location>
</feature>
<dbReference type="InterPro" id="IPR013424">
    <property type="entry name" value="Ice-binding_C"/>
</dbReference>
<evidence type="ECO:0000313" key="3">
    <source>
        <dbReference type="Proteomes" id="UP000013165"/>
    </source>
</evidence>
<gene>
    <name evidence="2" type="ORF">J057_06431</name>
</gene>
<dbReference type="NCBIfam" id="TIGR02595">
    <property type="entry name" value="PEP_CTERM"/>
    <property type="match status" value="1"/>
</dbReference>
<dbReference type="OrthoDB" id="9888226at2"/>
<proteinExistence type="predicted"/>
<dbReference type="EMBL" id="APLQ01000011">
    <property type="protein sequence ID" value="ENO14965.1"/>
    <property type="molecule type" value="Genomic_DNA"/>
</dbReference>
<sequence>MNQSIGKIRVSYIRNTFLCLTTIFFFGVAHAGLIEIEPDDYAEGTDLSNVSPFVTLTYNSPNPIWPPSPVYATTPRFEFPAPTGNLTFGIFGGGPGFCEDDEVTFDCFGGFAITFNQPVNAVSLLAINSGYPPGLQVWWATFDSEGTQLDFGGEYGETSDNYGIPFELQFNVSGVTSLVLGGSGLTNVMEFDRLVLQVPEPRAWSLFGLGLAGLYVMRRKRKGARTTE</sequence>
<name>N6VXH5_9GAMM</name>
<dbReference type="PATRIC" id="fig|626887.3.peg.1281"/>